<name>A0A914Y302_9BILA</name>
<protein>
    <submittedName>
        <fullName evidence="3">Uncharacterized protein</fullName>
    </submittedName>
</protein>
<feature type="compositionally biased region" description="Low complexity" evidence="1">
    <location>
        <begin position="78"/>
        <end position="106"/>
    </location>
</feature>
<dbReference type="Proteomes" id="UP000887577">
    <property type="component" value="Unplaced"/>
</dbReference>
<keyword evidence="2" id="KW-1185">Reference proteome</keyword>
<dbReference type="AlphaFoldDB" id="A0A914Y302"/>
<evidence type="ECO:0000256" key="1">
    <source>
        <dbReference type="SAM" id="MobiDB-lite"/>
    </source>
</evidence>
<feature type="compositionally biased region" description="Polar residues" evidence="1">
    <location>
        <begin position="107"/>
        <end position="118"/>
    </location>
</feature>
<dbReference type="WBParaSite" id="PSU_v2.g13619.t1">
    <property type="protein sequence ID" value="PSU_v2.g13619.t1"/>
    <property type="gene ID" value="PSU_v2.g13619"/>
</dbReference>
<sequence>MDDHQATTMPEEAAILKINELIDALFEQSEESVLRLDVNQRKFERSGKFAAKKNEKNEFLVLNRFGGDKNKKICTIESSSRSPSSSSSLTKTLISSGKSPSTASSSLRTRNSVTSQGKSLEYEPSLLCLDPESYEILSH</sequence>
<proteinExistence type="predicted"/>
<evidence type="ECO:0000313" key="2">
    <source>
        <dbReference type="Proteomes" id="UP000887577"/>
    </source>
</evidence>
<organism evidence="2 3">
    <name type="scientific">Panagrolaimus superbus</name>
    <dbReference type="NCBI Taxonomy" id="310955"/>
    <lineage>
        <taxon>Eukaryota</taxon>
        <taxon>Metazoa</taxon>
        <taxon>Ecdysozoa</taxon>
        <taxon>Nematoda</taxon>
        <taxon>Chromadorea</taxon>
        <taxon>Rhabditida</taxon>
        <taxon>Tylenchina</taxon>
        <taxon>Panagrolaimomorpha</taxon>
        <taxon>Panagrolaimoidea</taxon>
        <taxon>Panagrolaimidae</taxon>
        <taxon>Panagrolaimus</taxon>
    </lineage>
</organism>
<feature type="region of interest" description="Disordered" evidence="1">
    <location>
        <begin position="76"/>
        <end position="119"/>
    </location>
</feature>
<evidence type="ECO:0000313" key="3">
    <source>
        <dbReference type="WBParaSite" id="PSU_v2.g13619.t1"/>
    </source>
</evidence>
<reference evidence="3" key="1">
    <citation type="submission" date="2022-11" db="UniProtKB">
        <authorList>
            <consortium name="WormBaseParasite"/>
        </authorList>
    </citation>
    <scope>IDENTIFICATION</scope>
</reference>
<accession>A0A914Y302</accession>